<dbReference type="Proteomes" id="UP001056035">
    <property type="component" value="Chromosome"/>
</dbReference>
<evidence type="ECO:0000313" key="1">
    <source>
        <dbReference type="EMBL" id="UTI64770.1"/>
    </source>
</evidence>
<dbReference type="RefSeq" id="WP_254571468.1">
    <property type="nucleotide sequence ID" value="NZ_CP098502.1"/>
</dbReference>
<reference evidence="1 2" key="1">
    <citation type="submission" date="2022-06" db="EMBL/GenBank/DDBJ databases">
        <title>Paraconexibacter antarcticus.</title>
        <authorList>
            <person name="Kim C.S."/>
        </authorList>
    </citation>
    <scope>NUCLEOTIDE SEQUENCE [LARGE SCALE GENOMIC DNA]</scope>
    <source>
        <strain evidence="1 2">02-257</strain>
    </source>
</reference>
<keyword evidence="2" id="KW-1185">Reference proteome</keyword>
<dbReference type="InterPro" id="IPR050509">
    <property type="entry name" value="CoA-transferase_III"/>
</dbReference>
<organism evidence="1 2">
    <name type="scientific">Paraconexibacter antarcticus</name>
    <dbReference type="NCBI Taxonomy" id="2949664"/>
    <lineage>
        <taxon>Bacteria</taxon>
        <taxon>Bacillati</taxon>
        <taxon>Actinomycetota</taxon>
        <taxon>Thermoleophilia</taxon>
        <taxon>Solirubrobacterales</taxon>
        <taxon>Paraconexibacteraceae</taxon>
        <taxon>Paraconexibacter</taxon>
    </lineage>
</organism>
<dbReference type="EMBL" id="CP098502">
    <property type="protein sequence ID" value="UTI64770.1"/>
    <property type="molecule type" value="Genomic_DNA"/>
</dbReference>
<evidence type="ECO:0000313" key="2">
    <source>
        <dbReference type="Proteomes" id="UP001056035"/>
    </source>
</evidence>
<gene>
    <name evidence="1" type="ORF">NBH00_00845</name>
</gene>
<dbReference type="Gene3D" id="3.40.50.10540">
    <property type="entry name" value="Crotonobetainyl-coa:carnitine coa-transferase, domain 1"/>
    <property type="match status" value="1"/>
</dbReference>
<keyword evidence="1" id="KW-0808">Transferase</keyword>
<dbReference type="InterPro" id="IPR003673">
    <property type="entry name" value="CoA-Trfase_fam_III"/>
</dbReference>
<dbReference type="InterPro" id="IPR023606">
    <property type="entry name" value="CoA-Trfase_III_dom_1_sf"/>
</dbReference>
<dbReference type="GO" id="GO:0016740">
    <property type="term" value="F:transferase activity"/>
    <property type="evidence" value="ECO:0007669"/>
    <property type="project" value="UniProtKB-KW"/>
</dbReference>
<dbReference type="Pfam" id="PF02515">
    <property type="entry name" value="CoA_transf_3"/>
    <property type="match status" value="1"/>
</dbReference>
<sequence>MSHADLAAEAWAAIGGDPAAATRLTVTGGTGPGGRAAPLPGPLPTGALATATVGAMLLAAADLAAARGAGRPEPALDAGHAAVAFTSERHVLLDGHGAGAPMDPLTAFLPTADGWIRLHANYPHHRAALMRALGHPRAGADGVAALVAGREAVELESAIVAAGGCAAALRDPLGWRRGEPGTAVAQAGLLDVEPGVPRATTTLPALPSGADPSRPLAGLKVLDLTRVIAGPVATRVLAALGAQVLRVDAPLMAELPLPWLDTGPGKRSTHLQLRSRPDRERLHRLLDDADVLVAGYRPGALDPFGLSHDQLEEKHPHLCSVTLSAWGETGPWRARRGFDSLVQAATGIAHVTSLDGGATPGVLPAQALDHGTGYLIAAAAMRALTLRAREGRVSHARVALARTAMWLLAHTPADGLAPDGGAAAAPPAGAVAPPSPAPYLDVLDSPLGQVTVVRPPGTLGGAALGWATGPAVPGSAAPHWD</sequence>
<protein>
    <submittedName>
        <fullName evidence="1">CoA transferase</fullName>
    </submittedName>
</protein>
<dbReference type="PANTHER" id="PTHR48228:SF4">
    <property type="entry name" value="BLR3030 PROTEIN"/>
    <property type="match status" value="1"/>
</dbReference>
<proteinExistence type="predicted"/>
<accession>A0ABY5DVU1</accession>
<name>A0ABY5DVU1_9ACTN</name>
<dbReference type="SUPFAM" id="SSF89796">
    <property type="entry name" value="CoA-transferase family III (CaiB/BaiF)"/>
    <property type="match status" value="2"/>
</dbReference>
<dbReference type="PANTHER" id="PTHR48228">
    <property type="entry name" value="SUCCINYL-COA--D-CITRAMALATE COA-TRANSFERASE"/>
    <property type="match status" value="1"/>
</dbReference>